<evidence type="ECO:0008006" key="3">
    <source>
        <dbReference type="Google" id="ProtNLM"/>
    </source>
</evidence>
<evidence type="ECO:0000313" key="2">
    <source>
        <dbReference type="Proteomes" id="UP000640274"/>
    </source>
</evidence>
<keyword evidence="2" id="KW-1185">Reference proteome</keyword>
<protein>
    <recommendedName>
        <fullName evidence="3">CobQ/CobB/MinD/ParA nucleotide binding domain-containing protein</fullName>
    </recommendedName>
</protein>
<dbReference type="Gene3D" id="3.40.50.10850">
    <property type="entry name" value="Ntrc-like two-domain protein"/>
    <property type="match status" value="1"/>
</dbReference>
<gene>
    <name evidence="1" type="ORF">JFN88_08905</name>
</gene>
<name>A0A934MUT7_9BACL</name>
<evidence type="ECO:0000313" key="1">
    <source>
        <dbReference type="EMBL" id="MBJ6361422.1"/>
    </source>
</evidence>
<dbReference type="SUPFAM" id="SSF52540">
    <property type="entry name" value="P-loop containing nucleoside triphosphate hydrolases"/>
    <property type="match status" value="1"/>
</dbReference>
<dbReference type="EMBL" id="JAELUP010000027">
    <property type="protein sequence ID" value="MBJ6361422.1"/>
    <property type="molecule type" value="Genomic_DNA"/>
</dbReference>
<dbReference type="Proteomes" id="UP000640274">
    <property type="component" value="Unassembled WGS sequence"/>
</dbReference>
<dbReference type="InterPro" id="IPR027417">
    <property type="entry name" value="P-loop_NTPase"/>
</dbReference>
<comment type="caution">
    <text evidence="1">The sequence shown here is derived from an EMBL/GenBank/DDBJ whole genome shotgun (WGS) entry which is preliminary data.</text>
</comment>
<dbReference type="RefSeq" id="WP_199018972.1">
    <property type="nucleotide sequence ID" value="NZ_JAELUP010000027.1"/>
</dbReference>
<dbReference type="Gene3D" id="3.40.50.300">
    <property type="entry name" value="P-loop containing nucleotide triphosphate hydrolases"/>
    <property type="match status" value="1"/>
</dbReference>
<reference evidence="1" key="1">
    <citation type="submission" date="2020-12" db="EMBL/GenBank/DDBJ databases">
        <authorList>
            <person name="Huq M.A."/>
        </authorList>
    </citation>
    <scope>NUCLEOTIDE SEQUENCE</scope>
    <source>
        <strain evidence="1">MAHUQ-46</strain>
    </source>
</reference>
<proteinExistence type="predicted"/>
<sequence>MRKLSLVVAAKEPEYVRRLAEYIREAPAASEWQMTACTQPQALRQYIKGGYPVDLLLLQPEFETHISDVVHYALPVVHLVPFITDSDQLQIVQFQSLPKLIRQLNAQLGRIRGISAWHIPSDSTIVLSLFSSMGGMGKTTLALNIAREASEAGKNVFYFNVEPYNASDLYLREHGDNSEHDYSMLLYVLQSNPGQALQQLHASTRRNTELGIDYFAPAANPDERHSLSGELVALTIQTIVDSGRYDLIVADMGGTLDEVGFNLLRISHLPLWLTGGDATSQRKMDIMLQYGAHKWGEAFIEAKRKIRTIQVYASMARTAAGLPQEHHGSDHAKFSIPYMADWREAKDPVQLMASPVYRGLVQRIMRQWIWPEGGDAYDRGCGVGAAQAYSGTH</sequence>
<accession>A0A934MUT7</accession>
<organism evidence="1 2">
    <name type="scientific">Paenibacillus roseus</name>
    <dbReference type="NCBI Taxonomy" id="2798579"/>
    <lineage>
        <taxon>Bacteria</taxon>
        <taxon>Bacillati</taxon>
        <taxon>Bacillota</taxon>
        <taxon>Bacilli</taxon>
        <taxon>Bacillales</taxon>
        <taxon>Paenibacillaceae</taxon>
        <taxon>Paenibacillus</taxon>
    </lineage>
</organism>
<dbReference type="AlphaFoldDB" id="A0A934MUT7"/>